<dbReference type="SUPFAM" id="SSF101148">
    <property type="entry name" value="Plant invertase/pectin methylesterase inhibitor"/>
    <property type="match status" value="1"/>
</dbReference>
<evidence type="ECO:0000256" key="6">
    <source>
        <dbReference type="ARBA" id="ARBA00022512"/>
    </source>
</evidence>
<dbReference type="FunFam" id="2.160.20.10:FF:000029">
    <property type="entry name" value="Pectinesterase 4"/>
    <property type="match status" value="1"/>
</dbReference>
<keyword evidence="9 13" id="KW-0063">Aspartyl esterase</keyword>
<comment type="subcellular location">
    <subcellularLocation>
        <location evidence="1 13">Secreted</location>
        <location evidence="1 13">Cell wall</location>
    </subcellularLocation>
</comment>
<dbReference type="Pfam" id="PF04043">
    <property type="entry name" value="PMEI"/>
    <property type="match status" value="1"/>
</dbReference>
<evidence type="ECO:0000256" key="4">
    <source>
        <dbReference type="ARBA" id="ARBA00007786"/>
    </source>
</evidence>
<dbReference type="InterPro" id="IPR018040">
    <property type="entry name" value="Pectinesterase_Tyr_AS"/>
</dbReference>
<evidence type="ECO:0000256" key="10">
    <source>
        <dbReference type="ARBA" id="ARBA00023316"/>
    </source>
</evidence>
<evidence type="ECO:0000313" key="15">
    <source>
        <dbReference type="EMBL" id="KAL3652831.1"/>
    </source>
</evidence>
<dbReference type="GO" id="GO:0030599">
    <property type="term" value="F:pectinesterase activity"/>
    <property type="evidence" value="ECO:0007669"/>
    <property type="project" value="UniProtKB-UniRule"/>
</dbReference>
<evidence type="ECO:0000256" key="8">
    <source>
        <dbReference type="ARBA" id="ARBA00022801"/>
    </source>
</evidence>
<comment type="caution">
    <text evidence="15">The sequence shown here is derived from an EMBL/GenBank/DDBJ whole genome shotgun (WGS) entry which is preliminary data.</text>
</comment>
<dbReference type="Pfam" id="PF01095">
    <property type="entry name" value="Pectinesterase"/>
    <property type="match status" value="1"/>
</dbReference>
<dbReference type="InterPro" id="IPR033131">
    <property type="entry name" value="Pectinesterase_Asp_AS"/>
</dbReference>
<comment type="similarity">
    <text evidence="4">In the C-terminal section; belongs to the pectinesterase family.</text>
</comment>
<dbReference type="NCBIfam" id="TIGR01614">
    <property type="entry name" value="PME_inhib"/>
    <property type="match status" value="1"/>
</dbReference>
<dbReference type="Gene3D" id="1.20.140.40">
    <property type="entry name" value="Invertase/pectin methylesterase inhibitor family protein"/>
    <property type="match status" value="1"/>
</dbReference>
<dbReference type="Gene3D" id="2.160.20.10">
    <property type="entry name" value="Single-stranded right-handed beta-helix, Pectin lyase-like"/>
    <property type="match status" value="1"/>
</dbReference>
<evidence type="ECO:0000256" key="11">
    <source>
        <dbReference type="ARBA" id="ARBA00047928"/>
    </source>
</evidence>
<sequence>MKLMLIFMLSIFIGFSQSQPNKPFFTSLNKLCNMILYTKTCYDTLSPLIDTKITYDSEFFYNLSLQVSTDEILKASKKFNSENGILARKIKHSHDKLTLSALQSCRVLLSLALYNLDLSLPTSALTTHENRTDFITWLSALIADLQMCKDRFEYAPNEIQKLVIESLDNSTKLVTISLGIISKIDDFMSARGKRSIVDKVDKRWGPDWLSFKDKKQILNSNQMVTPNVVVAVDGSGNYTTINEAINAVPPNSDQSFVIYVKKGVYNENVNIDMTKWNICLYSTATFAVHGTRFLAKDIGFRNTAGLSSGQALALLSTSDQSVFYRCLFDSYQDTLCTQSNRQFYRECKIYGTVDFIFGEAAVVIQNSEILVKKPLPGQPNIITAQGKSGPNYNSGISIQNCSIMAAEDLSGVQTFLGRPWNVYSTVVVMESQLGSLIDPKGWLPFANNATAPDTVFYVEYNNVGPGATTTNRVTWKGLRVNNTQYDASKFTVRSFIGGDKWLPATGVPFQADL</sequence>
<dbReference type="GO" id="GO:0045490">
    <property type="term" value="P:pectin catabolic process"/>
    <property type="evidence" value="ECO:0007669"/>
    <property type="project" value="UniProtKB-UniRule"/>
</dbReference>
<name>A0ABD3EF83_9LAMI</name>
<keyword evidence="16" id="KW-1185">Reference proteome</keyword>
<reference evidence="16" key="1">
    <citation type="journal article" date="2024" name="IScience">
        <title>Strigolactones Initiate the Formation of Haustorium-like Structures in Castilleja.</title>
        <authorList>
            <person name="Buerger M."/>
            <person name="Peterson D."/>
            <person name="Chory J."/>
        </authorList>
    </citation>
    <scope>NUCLEOTIDE SEQUENCE [LARGE SCALE GENOMIC DNA]</scope>
</reference>
<keyword evidence="6 13" id="KW-0134">Cell wall</keyword>
<feature type="domain" description="Pectinesterase inhibitor" evidence="14">
    <location>
        <begin position="23"/>
        <end position="180"/>
    </location>
</feature>
<evidence type="ECO:0000256" key="13">
    <source>
        <dbReference type="RuleBase" id="RU000589"/>
    </source>
</evidence>
<comment type="similarity">
    <text evidence="3">In the N-terminal section; belongs to the PMEI family.</text>
</comment>
<dbReference type="SUPFAM" id="SSF51126">
    <property type="entry name" value="Pectin lyase-like"/>
    <property type="match status" value="1"/>
</dbReference>
<dbReference type="PROSITE" id="PS00800">
    <property type="entry name" value="PECTINESTERASE_1"/>
    <property type="match status" value="1"/>
</dbReference>
<comment type="catalytic activity">
    <reaction evidence="11 13">
        <text>[(1-&gt;4)-alpha-D-galacturonosyl methyl ester](n) + n H2O = [(1-&gt;4)-alpha-D-galacturonosyl](n) + n methanol + n H(+)</text>
        <dbReference type="Rhea" id="RHEA:22380"/>
        <dbReference type="Rhea" id="RHEA-COMP:14570"/>
        <dbReference type="Rhea" id="RHEA-COMP:14573"/>
        <dbReference type="ChEBI" id="CHEBI:15377"/>
        <dbReference type="ChEBI" id="CHEBI:15378"/>
        <dbReference type="ChEBI" id="CHEBI:17790"/>
        <dbReference type="ChEBI" id="CHEBI:140522"/>
        <dbReference type="ChEBI" id="CHEBI:140523"/>
        <dbReference type="EC" id="3.1.1.11"/>
    </reaction>
</comment>
<dbReference type="EC" id="3.1.1.11" evidence="5 13"/>
<dbReference type="InterPro" id="IPR000070">
    <property type="entry name" value="Pectinesterase_cat"/>
</dbReference>
<evidence type="ECO:0000256" key="2">
    <source>
        <dbReference type="ARBA" id="ARBA00005184"/>
    </source>
</evidence>
<dbReference type="EMBL" id="JAVIJP010000005">
    <property type="protein sequence ID" value="KAL3652831.1"/>
    <property type="molecule type" value="Genomic_DNA"/>
</dbReference>
<feature type="active site" evidence="12">
    <location>
        <position position="354"/>
    </location>
</feature>
<feature type="signal peptide" evidence="13">
    <location>
        <begin position="1"/>
        <end position="18"/>
    </location>
</feature>
<dbReference type="CDD" id="cd15798">
    <property type="entry name" value="PMEI-like_3"/>
    <property type="match status" value="1"/>
</dbReference>
<dbReference type="InterPro" id="IPR011050">
    <property type="entry name" value="Pectin_lyase_fold/virulence"/>
</dbReference>
<evidence type="ECO:0000313" key="16">
    <source>
        <dbReference type="Proteomes" id="UP001632038"/>
    </source>
</evidence>
<evidence type="ECO:0000256" key="3">
    <source>
        <dbReference type="ARBA" id="ARBA00006027"/>
    </source>
</evidence>
<keyword evidence="10 13" id="KW-0961">Cell wall biogenesis/degradation</keyword>
<keyword evidence="7 13" id="KW-0964">Secreted</keyword>
<keyword evidence="8 13" id="KW-0378">Hydrolase</keyword>
<dbReference type="PANTHER" id="PTHR31707">
    <property type="entry name" value="PECTINESTERASE"/>
    <property type="match status" value="1"/>
</dbReference>
<gene>
    <name evidence="15" type="ORF">CASFOL_002512</name>
</gene>
<dbReference type="PROSITE" id="PS00503">
    <property type="entry name" value="PECTINESTERASE_2"/>
    <property type="match status" value="1"/>
</dbReference>
<comment type="pathway">
    <text evidence="2 13">Glycan metabolism; pectin degradation; 2-dehydro-3-deoxy-D-gluconate from pectin: step 1/5.</text>
</comment>
<accession>A0ABD3EF83</accession>
<dbReference type="InterPro" id="IPR006501">
    <property type="entry name" value="Pectinesterase_inhib_dom"/>
</dbReference>
<comment type="function">
    <text evidence="13">Acts in the modification of cell walls via demethylesterification of cell wall pectin.</text>
</comment>
<evidence type="ECO:0000256" key="1">
    <source>
        <dbReference type="ARBA" id="ARBA00004191"/>
    </source>
</evidence>
<evidence type="ECO:0000256" key="9">
    <source>
        <dbReference type="ARBA" id="ARBA00023085"/>
    </source>
</evidence>
<dbReference type="InterPro" id="IPR035513">
    <property type="entry name" value="Invertase/methylesterase_inhib"/>
</dbReference>
<protein>
    <recommendedName>
        <fullName evidence="5 13">Pectinesterase</fullName>
        <ecNumber evidence="5 13">3.1.1.11</ecNumber>
    </recommendedName>
</protein>
<keyword evidence="13" id="KW-0732">Signal</keyword>
<dbReference type="Proteomes" id="UP001632038">
    <property type="component" value="Unassembled WGS sequence"/>
</dbReference>
<dbReference type="GO" id="GO:0042545">
    <property type="term" value="P:cell wall modification"/>
    <property type="evidence" value="ECO:0007669"/>
    <property type="project" value="UniProtKB-UniRule"/>
</dbReference>
<proteinExistence type="inferred from homology"/>
<evidence type="ECO:0000256" key="12">
    <source>
        <dbReference type="PROSITE-ProRule" id="PRU10040"/>
    </source>
</evidence>
<evidence type="ECO:0000256" key="7">
    <source>
        <dbReference type="ARBA" id="ARBA00022525"/>
    </source>
</evidence>
<feature type="chain" id="PRO_5044531397" description="Pectinesterase" evidence="13">
    <location>
        <begin position="19"/>
        <end position="513"/>
    </location>
</feature>
<dbReference type="InterPro" id="IPR012334">
    <property type="entry name" value="Pectin_lyas_fold"/>
</dbReference>
<dbReference type="SMART" id="SM00856">
    <property type="entry name" value="PMEI"/>
    <property type="match status" value="1"/>
</dbReference>
<organism evidence="15 16">
    <name type="scientific">Castilleja foliolosa</name>
    <dbReference type="NCBI Taxonomy" id="1961234"/>
    <lineage>
        <taxon>Eukaryota</taxon>
        <taxon>Viridiplantae</taxon>
        <taxon>Streptophyta</taxon>
        <taxon>Embryophyta</taxon>
        <taxon>Tracheophyta</taxon>
        <taxon>Spermatophyta</taxon>
        <taxon>Magnoliopsida</taxon>
        <taxon>eudicotyledons</taxon>
        <taxon>Gunneridae</taxon>
        <taxon>Pentapetalae</taxon>
        <taxon>asterids</taxon>
        <taxon>lamiids</taxon>
        <taxon>Lamiales</taxon>
        <taxon>Orobanchaceae</taxon>
        <taxon>Pedicularideae</taxon>
        <taxon>Castillejinae</taxon>
        <taxon>Castilleja</taxon>
    </lineage>
</organism>
<evidence type="ECO:0000256" key="5">
    <source>
        <dbReference type="ARBA" id="ARBA00013229"/>
    </source>
</evidence>
<dbReference type="AlphaFoldDB" id="A0ABD3EF83"/>
<evidence type="ECO:0000259" key="14">
    <source>
        <dbReference type="SMART" id="SM00856"/>
    </source>
</evidence>